<comment type="caution">
    <text evidence="2">The sequence shown here is derived from an EMBL/GenBank/DDBJ whole genome shotgun (WGS) entry which is preliminary data.</text>
</comment>
<reference evidence="2 3" key="1">
    <citation type="submission" date="2019-11" db="EMBL/GenBank/DDBJ databases">
        <authorList>
            <person name="Li J."/>
        </authorList>
    </citation>
    <scope>NUCLEOTIDE SEQUENCE [LARGE SCALE GENOMIC DNA]</scope>
    <source>
        <strain evidence="2 3">J4</strain>
    </source>
</reference>
<sequence length="392" mass="44609">MKWKMKNKVLNRKKPMDRQIRPLLMRFYIFLLAFILVISLLSLPVFQNKVFHLNSIEQMTSSESITNMLLTAMSTEMPELEHSFESRIELPSLSTLAFEITTGIKPTELSTILGKGLPGFDRYSTEIYVAGEGTDYSTLPIESPPPDFDELLKDEESTPKEEPEEPKDQPKNASVFIYHSHSWEAFRPLMDEDAEKPSDSSSVDPKENILHVGSMISKELEQHGIPTIHDQTNIAKALNAKGLQWSDSYKASKDILETATTKHNELEYFIDVHRDAAGRDVTTKKINGKSYARLYFIVGKEHKDYQKNREFMKKLNTKLEEKYPGISRGIFVKDKYDGNGVYNQNISEKAILIEVGGIDNTEEELKNTAKAFADVFSEFYDGAVEVDAKSNE</sequence>
<dbReference type="Gene3D" id="3.40.630.40">
    <property type="entry name" value="Zn-dependent exopeptidases"/>
    <property type="match status" value="1"/>
</dbReference>
<accession>A0A6G1XBA0</accession>
<evidence type="ECO:0000313" key="3">
    <source>
        <dbReference type="Proteomes" id="UP000480185"/>
    </source>
</evidence>
<dbReference type="AlphaFoldDB" id="A0A6G1XBA0"/>
<dbReference type="EMBL" id="WJNH01000019">
    <property type="protein sequence ID" value="MRG88293.1"/>
    <property type="molecule type" value="Genomic_DNA"/>
</dbReference>
<dbReference type="InterPro" id="IPR010897">
    <property type="entry name" value="Spore_II_P"/>
</dbReference>
<protein>
    <submittedName>
        <fullName evidence="2">Stage II sporulation protein P</fullName>
    </submittedName>
</protein>
<feature type="compositionally biased region" description="Basic and acidic residues" evidence="1">
    <location>
        <begin position="150"/>
        <end position="170"/>
    </location>
</feature>
<evidence type="ECO:0000313" key="2">
    <source>
        <dbReference type="EMBL" id="MRG88293.1"/>
    </source>
</evidence>
<name>A0A6G1XBA0_9BACI</name>
<proteinExistence type="predicted"/>
<keyword evidence="3" id="KW-1185">Reference proteome</keyword>
<dbReference type="Proteomes" id="UP000480185">
    <property type="component" value="Unassembled WGS sequence"/>
</dbReference>
<feature type="region of interest" description="Disordered" evidence="1">
    <location>
        <begin position="135"/>
        <end position="172"/>
    </location>
</feature>
<dbReference type="NCBIfam" id="TIGR02867">
    <property type="entry name" value="spore_II_P"/>
    <property type="match status" value="1"/>
</dbReference>
<dbReference type="Pfam" id="PF07454">
    <property type="entry name" value="SpoIIP"/>
    <property type="match status" value="1"/>
</dbReference>
<dbReference type="OrthoDB" id="1633470at2"/>
<dbReference type="RefSeq" id="WP_153730165.1">
    <property type="nucleotide sequence ID" value="NZ_WJNH01000019.1"/>
</dbReference>
<gene>
    <name evidence="2" type="ORF">GH754_18730</name>
</gene>
<dbReference type="SUPFAM" id="SSF53187">
    <property type="entry name" value="Zn-dependent exopeptidases"/>
    <property type="match status" value="1"/>
</dbReference>
<evidence type="ECO:0000256" key="1">
    <source>
        <dbReference type="SAM" id="MobiDB-lite"/>
    </source>
</evidence>
<organism evidence="2 3">
    <name type="scientific">Salinibacillus xinjiangensis</name>
    <dbReference type="NCBI Taxonomy" id="1229268"/>
    <lineage>
        <taxon>Bacteria</taxon>
        <taxon>Bacillati</taxon>
        <taxon>Bacillota</taxon>
        <taxon>Bacilli</taxon>
        <taxon>Bacillales</taxon>
        <taxon>Bacillaceae</taxon>
        <taxon>Salinibacillus</taxon>
    </lineage>
</organism>